<proteinExistence type="predicted"/>
<dbReference type="Gene3D" id="2.40.100.20">
    <property type="match status" value="1"/>
</dbReference>
<keyword evidence="3" id="KW-1185">Reference proteome</keyword>
<accession>A0A133VIF1</accession>
<dbReference type="AlphaFoldDB" id="A0A133VIF1"/>
<dbReference type="InterPro" id="IPR025658">
    <property type="entry name" value="Cyclophilin_TM1367"/>
</dbReference>
<dbReference type="InterPro" id="IPR029000">
    <property type="entry name" value="Cyclophilin-like_dom_sf"/>
</dbReference>
<organism evidence="2 3">
    <name type="scientific">candidate division MSBL1 archaeon SCGC-AAA382F02</name>
    <dbReference type="NCBI Taxonomy" id="1698282"/>
    <lineage>
        <taxon>Archaea</taxon>
        <taxon>Methanobacteriati</taxon>
        <taxon>Methanobacteriota</taxon>
        <taxon>candidate division MSBL1</taxon>
    </lineage>
</organism>
<comment type="caution">
    <text evidence="2">The sequence shown here is derived from an EMBL/GenBank/DDBJ whole genome shotgun (WGS) entry which is preliminary data.</text>
</comment>
<evidence type="ECO:0000259" key="1">
    <source>
        <dbReference type="Pfam" id="PF04126"/>
    </source>
</evidence>
<name>A0A133VIF1_9EURY</name>
<dbReference type="EMBL" id="LHYG01000010">
    <property type="protein sequence ID" value="KXB06221.1"/>
    <property type="molecule type" value="Genomic_DNA"/>
</dbReference>
<sequence>MTKKISILVNDFEIEATLLEDKCPQTCAKIWESLPLKGKAKIYKEEIYFDIPIEIEPENAIPNTEQGDISYWPEGPAFCIFFGDSQPVSPVNTFGKIEEGIEKLQQVEQGDKVTVRKSPSGQEL</sequence>
<protein>
    <recommendedName>
        <fullName evidence="1">Cyclophilin TM1367-like domain-containing protein</fullName>
    </recommendedName>
</protein>
<evidence type="ECO:0000313" key="2">
    <source>
        <dbReference type="EMBL" id="KXB06221.1"/>
    </source>
</evidence>
<gene>
    <name evidence="2" type="ORF">AKJ53_00995</name>
</gene>
<dbReference type="Pfam" id="PF04126">
    <property type="entry name" value="Cyclophil_like"/>
    <property type="match status" value="1"/>
</dbReference>
<evidence type="ECO:0000313" key="3">
    <source>
        <dbReference type="Proteomes" id="UP000070491"/>
    </source>
</evidence>
<reference evidence="2 3" key="1">
    <citation type="journal article" date="2016" name="Sci. Rep.">
        <title>Metabolic traits of an uncultured archaeal lineage -MSBL1- from brine pools of the Red Sea.</title>
        <authorList>
            <person name="Mwirichia R."/>
            <person name="Alam I."/>
            <person name="Rashid M."/>
            <person name="Vinu M."/>
            <person name="Ba-Alawi W."/>
            <person name="Anthony Kamau A."/>
            <person name="Kamanda Ngugi D."/>
            <person name="Goker M."/>
            <person name="Klenk H.P."/>
            <person name="Bajic V."/>
            <person name="Stingl U."/>
        </authorList>
    </citation>
    <scope>NUCLEOTIDE SEQUENCE [LARGE SCALE GENOMIC DNA]</scope>
    <source>
        <strain evidence="2">SCGC-AAA382F02</strain>
    </source>
</reference>
<dbReference type="Proteomes" id="UP000070491">
    <property type="component" value="Unassembled WGS sequence"/>
</dbReference>
<dbReference type="SUPFAM" id="SSF50891">
    <property type="entry name" value="Cyclophilin-like"/>
    <property type="match status" value="1"/>
</dbReference>
<feature type="domain" description="Cyclophilin TM1367-like" evidence="1">
    <location>
        <begin position="3"/>
        <end position="116"/>
    </location>
</feature>